<name>A0A9D9GTE6_9GAMM</name>
<dbReference type="Pfam" id="PF04221">
    <property type="entry name" value="RelB"/>
    <property type="match status" value="1"/>
</dbReference>
<dbReference type="InterPro" id="IPR007337">
    <property type="entry name" value="RelB/DinJ"/>
</dbReference>
<organism evidence="2 3">
    <name type="scientific">Candidatus Avisuccinivibrio stercorigallinarum</name>
    <dbReference type="NCBI Taxonomy" id="2840704"/>
    <lineage>
        <taxon>Bacteria</taxon>
        <taxon>Pseudomonadati</taxon>
        <taxon>Pseudomonadota</taxon>
        <taxon>Gammaproteobacteria</taxon>
        <taxon>Aeromonadales</taxon>
        <taxon>Succinivibrionaceae</taxon>
        <taxon>Succinivibrionaceae incertae sedis</taxon>
        <taxon>Candidatus Avisuccinivibrio</taxon>
    </lineage>
</organism>
<feature type="compositionally biased region" description="Basic and acidic residues" evidence="1">
    <location>
        <begin position="64"/>
        <end position="73"/>
    </location>
</feature>
<accession>A0A9D9GTE6</accession>
<dbReference type="GO" id="GO:0006355">
    <property type="term" value="P:regulation of DNA-templated transcription"/>
    <property type="evidence" value="ECO:0007669"/>
    <property type="project" value="InterPro"/>
</dbReference>
<reference evidence="2" key="1">
    <citation type="submission" date="2020-10" db="EMBL/GenBank/DDBJ databases">
        <authorList>
            <person name="Gilroy R."/>
        </authorList>
    </citation>
    <scope>NUCLEOTIDE SEQUENCE</scope>
    <source>
        <strain evidence="2">17213</strain>
    </source>
</reference>
<sequence length="73" mass="7862">MAFMGKTIINICIDADVKRQFQALCAEAGLSMTAGFSLLARKCVEEKRIPFEDGGGVPNNETIAPKEDAENEG</sequence>
<dbReference type="InterPro" id="IPR013321">
    <property type="entry name" value="Arc_rbn_hlx_hlx"/>
</dbReference>
<dbReference type="AlphaFoldDB" id="A0A9D9GTE6"/>
<reference evidence="2" key="2">
    <citation type="journal article" date="2021" name="PeerJ">
        <title>Extensive microbial diversity within the chicken gut microbiome revealed by metagenomics and culture.</title>
        <authorList>
            <person name="Gilroy R."/>
            <person name="Ravi A."/>
            <person name="Getino M."/>
            <person name="Pursley I."/>
            <person name="Horton D.L."/>
            <person name="Alikhan N.F."/>
            <person name="Baker D."/>
            <person name="Gharbi K."/>
            <person name="Hall N."/>
            <person name="Watson M."/>
            <person name="Adriaenssens E.M."/>
            <person name="Foster-Nyarko E."/>
            <person name="Jarju S."/>
            <person name="Secka A."/>
            <person name="Antonio M."/>
            <person name="Oren A."/>
            <person name="Chaudhuri R.R."/>
            <person name="La Ragione R."/>
            <person name="Hildebrand F."/>
            <person name="Pallen M.J."/>
        </authorList>
    </citation>
    <scope>NUCLEOTIDE SEQUENCE</scope>
    <source>
        <strain evidence="2">17213</strain>
    </source>
</reference>
<evidence type="ECO:0000256" key="1">
    <source>
        <dbReference type="SAM" id="MobiDB-lite"/>
    </source>
</evidence>
<evidence type="ECO:0000313" key="2">
    <source>
        <dbReference type="EMBL" id="MBO8416468.1"/>
    </source>
</evidence>
<proteinExistence type="predicted"/>
<gene>
    <name evidence="2" type="ORF">IAB19_08825</name>
</gene>
<protein>
    <submittedName>
        <fullName evidence="2">Type II toxin-antitoxin system RelB/DinJ family antitoxin</fullName>
    </submittedName>
</protein>
<dbReference type="Gene3D" id="1.10.1220.10">
    <property type="entry name" value="Met repressor-like"/>
    <property type="match status" value="1"/>
</dbReference>
<comment type="caution">
    <text evidence="2">The sequence shown here is derived from an EMBL/GenBank/DDBJ whole genome shotgun (WGS) entry which is preliminary data.</text>
</comment>
<feature type="region of interest" description="Disordered" evidence="1">
    <location>
        <begin position="51"/>
        <end position="73"/>
    </location>
</feature>
<dbReference type="EMBL" id="JADINH010000174">
    <property type="protein sequence ID" value="MBO8416468.1"/>
    <property type="molecule type" value="Genomic_DNA"/>
</dbReference>
<dbReference type="Proteomes" id="UP000823631">
    <property type="component" value="Unassembled WGS sequence"/>
</dbReference>
<evidence type="ECO:0000313" key="3">
    <source>
        <dbReference type="Proteomes" id="UP000823631"/>
    </source>
</evidence>